<dbReference type="PANTHER" id="PTHR33164">
    <property type="entry name" value="TRANSCRIPTIONAL REGULATOR, MARR FAMILY"/>
    <property type="match status" value="1"/>
</dbReference>
<proteinExistence type="predicted"/>
<dbReference type="Gene3D" id="1.10.10.10">
    <property type="entry name" value="Winged helix-like DNA-binding domain superfamily/Winged helix DNA-binding domain"/>
    <property type="match status" value="1"/>
</dbReference>
<dbReference type="InterPro" id="IPR039422">
    <property type="entry name" value="MarR/SlyA-like"/>
</dbReference>
<dbReference type="InterPro" id="IPR036388">
    <property type="entry name" value="WH-like_DNA-bd_sf"/>
</dbReference>
<organism evidence="2 3">
    <name type="scientific">Winogradskya consettensis</name>
    <dbReference type="NCBI Taxonomy" id="113560"/>
    <lineage>
        <taxon>Bacteria</taxon>
        <taxon>Bacillati</taxon>
        <taxon>Actinomycetota</taxon>
        <taxon>Actinomycetes</taxon>
        <taxon>Micromonosporales</taxon>
        <taxon>Micromonosporaceae</taxon>
        <taxon>Winogradskya</taxon>
    </lineage>
</organism>
<accession>A0A919SRA1</accession>
<name>A0A919SRA1_9ACTN</name>
<feature type="domain" description="HTH marR-type" evidence="1">
    <location>
        <begin position="39"/>
        <end position="172"/>
    </location>
</feature>
<dbReference type="InterPro" id="IPR036390">
    <property type="entry name" value="WH_DNA-bd_sf"/>
</dbReference>
<keyword evidence="3" id="KW-1185">Reference proteome</keyword>
<dbReference type="PANTHER" id="PTHR33164:SF43">
    <property type="entry name" value="HTH-TYPE TRANSCRIPTIONAL REPRESSOR YETL"/>
    <property type="match status" value="1"/>
</dbReference>
<protein>
    <submittedName>
        <fullName evidence="2">MarR family transcriptional regulator</fullName>
    </submittedName>
</protein>
<dbReference type="Proteomes" id="UP000680865">
    <property type="component" value="Unassembled WGS sequence"/>
</dbReference>
<sequence length="185" mass="20314">MKDVGNIEESLTRDSDDLLFDPRIRATLTRFTRGDDTGPFEAAAALRTAARGLERLQSRGTGNRGLSPGALDVLIRLSENQDGISIKDLARSTGVSSRNVTGLMDTLEGSGLAHRTPAPHDRRSVLARITSLGTTWLDDFRQPTQAAMAALFQGFTPAETTLLRHLCLRVTQNQQHLARYLEEQT</sequence>
<dbReference type="InterPro" id="IPR000835">
    <property type="entry name" value="HTH_MarR-typ"/>
</dbReference>
<dbReference type="PRINTS" id="PR00598">
    <property type="entry name" value="HTHMARR"/>
</dbReference>
<evidence type="ECO:0000259" key="1">
    <source>
        <dbReference type="PROSITE" id="PS50995"/>
    </source>
</evidence>
<dbReference type="AlphaFoldDB" id="A0A919SRA1"/>
<dbReference type="GO" id="GO:0006950">
    <property type="term" value="P:response to stress"/>
    <property type="evidence" value="ECO:0007669"/>
    <property type="project" value="TreeGrafter"/>
</dbReference>
<reference evidence="2" key="1">
    <citation type="submission" date="2021-03" db="EMBL/GenBank/DDBJ databases">
        <title>Whole genome shotgun sequence of Actinoplanes consettensis NBRC 14913.</title>
        <authorList>
            <person name="Komaki H."/>
            <person name="Tamura T."/>
        </authorList>
    </citation>
    <scope>NUCLEOTIDE SEQUENCE</scope>
    <source>
        <strain evidence="2">NBRC 14913</strain>
    </source>
</reference>
<gene>
    <name evidence="2" type="ORF">Aco04nite_52740</name>
</gene>
<dbReference type="Pfam" id="PF01047">
    <property type="entry name" value="MarR"/>
    <property type="match status" value="1"/>
</dbReference>
<dbReference type="PROSITE" id="PS50995">
    <property type="entry name" value="HTH_MARR_2"/>
    <property type="match status" value="1"/>
</dbReference>
<dbReference type="GO" id="GO:0003700">
    <property type="term" value="F:DNA-binding transcription factor activity"/>
    <property type="evidence" value="ECO:0007669"/>
    <property type="project" value="InterPro"/>
</dbReference>
<evidence type="ECO:0000313" key="3">
    <source>
        <dbReference type="Proteomes" id="UP000680865"/>
    </source>
</evidence>
<comment type="caution">
    <text evidence="2">The sequence shown here is derived from an EMBL/GenBank/DDBJ whole genome shotgun (WGS) entry which is preliminary data.</text>
</comment>
<dbReference type="SMART" id="SM00347">
    <property type="entry name" value="HTH_MARR"/>
    <property type="match status" value="1"/>
</dbReference>
<dbReference type="EMBL" id="BOQP01000028">
    <property type="protein sequence ID" value="GIM76895.1"/>
    <property type="molecule type" value="Genomic_DNA"/>
</dbReference>
<dbReference type="SUPFAM" id="SSF46785">
    <property type="entry name" value="Winged helix' DNA-binding domain"/>
    <property type="match status" value="1"/>
</dbReference>
<dbReference type="RefSeq" id="WP_212999901.1">
    <property type="nucleotide sequence ID" value="NZ_BAAATW010000005.1"/>
</dbReference>
<evidence type="ECO:0000313" key="2">
    <source>
        <dbReference type="EMBL" id="GIM76895.1"/>
    </source>
</evidence>